<proteinExistence type="inferred from homology"/>
<comment type="subcellular location">
    <subcellularLocation>
        <location evidence="1">Mitochondrion matrix</location>
    </subcellularLocation>
</comment>
<evidence type="ECO:0000313" key="7">
    <source>
        <dbReference type="Proteomes" id="UP000230069"/>
    </source>
</evidence>
<keyword evidence="7" id="KW-1185">Reference proteome</keyword>
<keyword evidence="3" id="KW-0143">Chaperone</keyword>
<keyword evidence="2" id="KW-0496">Mitochondrion</keyword>
<reference evidence="6 7" key="1">
    <citation type="submission" date="2017-09" db="EMBL/GenBank/DDBJ databases">
        <title>WGS assembly of Aquilegia coerulea Goldsmith.</title>
        <authorList>
            <person name="Hodges S."/>
            <person name="Kramer E."/>
            <person name="Nordborg M."/>
            <person name="Tomkins J."/>
            <person name="Borevitz J."/>
            <person name="Derieg N."/>
            <person name="Yan J."/>
            <person name="Mihaltcheva S."/>
            <person name="Hayes R.D."/>
            <person name="Rokhsar D."/>
        </authorList>
    </citation>
    <scope>NUCLEOTIDE SEQUENCE [LARGE SCALE GENOMIC DNA]</scope>
    <source>
        <strain evidence="7">cv. Goldsmith</strain>
    </source>
</reference>
<dbReference type="CDD" id="cd20268">
    <property type="entry name" value="Complex1_LYR_SDHAF1_LYRM8"/>
    <property type="match status" value="1"/>
</dbReference>
<feature type="domain" description="Complex 1 LYR protein" evidence="5">
    <location>
        <begin position="9"/>
        <end position="69"/>
    </location>
</feature>
<sequence length="91" mass="10610">MKRLTGLQKQVLALYRGFLRTSRTKTPEERNKIESIVSQQFRRNAIEVDRKNFIYIEYLLRRGAKQLQQLKTVDTVSMFTTTPSPPSPPPT</sequence>
<name>A0A2G5CNZ5_AQUCA</name>
<dbReference type="GO" id="GO:0005759">
    <property type="term" value="C:mitochondrial matrix"/>
    <property type="evidence" value="ECO:0007669"/>
    <property type="project" value="UniProtKB-SubCell"/>
</dbReference>
<evidence type="ECO:0000256" key="1">
    <source>
        <dbReference type="ARBA" id="ARBA00004305"/>
    </source>
</evidence>
<evidence type="ECO:0000313" key="6">
    <source>
        <dbReference type="EMBL" id="PIA32567.1"/>
    </source>
</evidence>
<evidence type="ECO:0000256" key="4">
    <source>
        <dbReference type="ARBA" id="ARBA00025715"/>
    </source>
</evidence>
<dbReference type="GO" id="GO:0034553">
    <property type="term" value="P:mitochondrial respiratory chain complex II assembly"/>
    <property type="evidence" value="ECO:0007669"/>
    <property type="project" value="InterPro"/>
</dbReference>
<dbReference type="AlphaFoldDB" id="A0A2G5CNZ5"/>
<dbReference type="PANTHER" id="PTHR13675">
    <property type="entry name" value="LYR MOTIF-CONTAINING PROTEIN 2"/>
    <property type="match status" value="1"/>
</dbReference>
<evidence type="ECO:0000256" key="2">
    <source>
        <dbReference type="ARBA" id="ARBA00023128"/>
    </source>
</evidence>
<dbReference type="FunCoup" id="A0A2G5CNZ5">
    <property type="interactions" value="368"/>
</dbReference>
<dbReference type="EMBL" id="KZ305061">
    <property type="protein sequence ID" value="PIA32567.1"/>
    <property type="molecule type" value="Genomic_DNA"/>
</dbReference>
<dbReference type="InParanoid" id="A0A2G5CNZ5"/>
<dbReference type="STRING" id="218851.A0A2G5CNZ5"/>
<dbReference type="OrthoDB" id="273010at2759"/>
<organism evidence="6 7">
    <name type="scientific">Aquilegia coerulea</name>
    <name type="common">Rocky mountain columbine</name>
    <dbReference type="NCBI Taxonomy" id="218851"/>
    <lineage>
        <taxon>Eukaryota</taxon>
        <taxon>Viridiplantae</taxon>
        <taxon>Streptophyta</taxon>
        <taxon>Embryophyta</taxon>
        <taxon>Tracheophyta</taxon>
        <taxon>Spermatophyta</taxon>
        <taxon>Magnoliopsida</taxon>
        <taxon>Ranunculales</taxon>
        <taxon>Ranunculaceae</taxon>
        <taxon>Thalictroideae</taxon>
        <taxon>Aquilegia</taxon>
    </lineage>
</organism>
<dbReference type="InterPro" id="IPR008011">
    <property type="entry name" value="Complex1_LYR_dom"/>
</dbReference>
<protein>
    <recommendedName>
        <fullName evidence="5">Complex 1 LYR protein domain-containing protein</fullName>
    </recommendedName>
</protein>
<comment type="similarity">
    <text evidence="4">Belongs to the complex I LYR family. SDHAF1 subfamily.</text>
</comment>
<evidence type="ECO:0000259" key="5">
    <source>
        <dbReference type="Pfam" id="PF05347"/>
    </source>
</evidence>
<evidence type="ECO:0000256" key="3">
    <source>
        <dbReference type="ARBA" id="ARBA00023186"/>
    </source>
</evidence>
<dbReference type="InterPro" id="IPR045295">
    <property type="entry name" value="Complex1_LYR_SDHAF1_LYRM8"/>
</dbReference>
<dbReference type="Proteomes" id="UP000230069">
    <property type="component" value="Unassembled WGS sequence"/>
</dbReference>
<dbReference type="Pfam" id="PF05347">
    <property type="entry name" value="Complex1_LYR"/>
    <property type="match status" value="1"/>
</dbReference>
<dbReference type="PANTHER" id="PTHR13675:SF1">
    <property type="entry name" value="SUCCINATE DEHYDROGENASE ASSEMBLY FACTOR 1, MITOCHONDRIAL"/>
    <property type="match status" value="1"/>
</dbReference>
<gene>
    <name evidence="6" type="ORF">AQUCO_04400040v1</name>
</gene>
<accession>A0A2G5CNZ5</accession>